<evidence type="ECO:0000256" key="4">
    <source>
        <dbReference type="SAM" id="Coils"/>
    </source>
</evidence>
<dbReference type="InterPro" id="IPR001623">
    <property type="entry name" value="DnaJ_domain"/>
</dbReference>
<dbReference type="Pfam" id="PF00515">
    <property type="entry name" value="TPR_1"/>
    <property type="match status" value="1"/>
</dbReference>
<proteinExistence type="predicted"/>
<dbReference type="PRINTS" id="PR00625">
    <property type="entry name" value="JDOMAIN"/>
</dbReference>
<dbReference type="PROSITE" id="PS50076">
    <property type="entry name" value="DNAJ_2"/>
    <property type="match status" value="1"/>
</dbReference>
<reference evidence="7" key="1">
    <citation type="submission" date="2020-07" db="EMBL/GenBank/DDBJ databases">
        <title>The High-quality genome of the commercially important snow crab, Chionoecetes opilio.</title>
        <authorList>
            <person name="Jeong J.-H."/>
            <person name="Ryu S."/>
        </authorList>
    </citation>
    <scope>NUCLEOTIDE SEQUENCE</scope>
    <source>
        <strain evidence="7">MADBK_172401_WGS</strain>
        <tissue evidence="7">Digestive gland</tissue>
    </source>
</reference>
<dbReference type="PROSITE" id="PS00636">
    <property type="entry name" value="DNAJ_1"/>
    <property type="match status" value="1"/>
</dbReference>
<dbReference type="SUPFAM" id="SSF48452">
    <property type="entry name" value="TPR-like"/>
    <property type="match status" value="2"/>
</dbReference>
<evidence type="ECO:0000313" key="7">
    <source>
        <dbReference type="EMBL" id="KAG0726465.1"/>
    </source>
</evidence>
<keyword evidence="4" id="KW-0175">Coiled coil</keyword>
<accession>A0A8J5D2N6</accession>
<comment type="caution">
    <text evidence="7">The sequence shown here is derived from an EMBL/GenBank/DDBJ whole genome shotgun (WGS) entry which is preliminary data.</text>
</comment>
<sequence length="602" mass="66763">MMLGKYSEALHDAREATRLDHTFVKGYIRVAKCNTALGDATAALSVLREAGEVGGGSQGGVREETARAMSLIKCQEEIEKAYGKEDYRTAIFHLDRALDLAVGCRAMKIRKAEYLVMLQRYAEAQEMVNEILQFDNSNVDAIYVRGLCLYYQDNPEAAFNHFTHVLRLAPDHTKAKDSYKKAKALKQKKEEGNEAFRRGRHAEALALYSEALSIDPRNTNTNAKLYFNRATVNSKLSRLESATEDCTAAINLDDGYLKAYLRRAKCYQQLERHEDAVRDYEKVLRLDKNQEHKRLLQEAKVQLKRSKRKDYYKILGVTKTASDDEIKKSYKKMALIHHPDRHSSASEKDKNDHEVKFKEIGEAYAVLTDTKKRAMYDRGHDFNDPDGGFGHEGHTNLTPISCHAPLHTLSRSSPTLCTPCHAPPQPSAHPVTLLPNPLHTLSRSSPTLCTPCHAPQPLHTLSTLLPNPLHTLSRSSPTLCTPCHAPPQPSAHPVTLHSNPLHTLSRSSPTLCTPCHAPPQPSAHPVTLHSNPLHTLSRSSPTLCTPCHAPPQPSAHPVTLLPNPLHTLSVALWCSRGRAVASGRSSSTPDPEALTTVINSGK</sequence>
<organism evidence="7 8">
    <name type="scientific">Chionoecetes opilio</name>
    <name type="common">Atlantic snow crab</name>
    <name type="synonym">Cancer opilio</name>
    <dbReference type="NCBI Taxonomy" id="41210"/>
    <lineage>
        <taxon>Eukaryota</taxon>
        <taxon>Metazoa</taxon>
        <taxon>Ecdysozoa</taxon>
        <taxon>Arthropoda</taxon>
        <taxon>Crustacea</taxon>
        <taxon>Multicrustacea</taxon>
        <taxon>Malacostraca</taxon>
        <taxon>Eumalacostraca</taxon>
        <taxon>Eucarida</taxon>
        <taxon>Decapoda</taxon>
        <taxon>Pleocyemata</taxon>
        <taxon>Brachyura</taxon>
        <taxon>Eubrachyura</taxon>
        <taxon>Majoidea</taxon>
        <taxon>Majidae</taxon>
        <taxon>Chionoecetes</taxon>
    </lineage>
</organism>
<dbReference type="InterPro" id="IPR011990">
    <property type="entry name" value="TPR-like_helical_dom_sf"/>
</dbReference>
<dbReference type="PROSITE" id="PS50005">
    <property type="entry name" value="TPR"/>
    <property type="match status" value="3"/>
</dbReference>
<evidence type="ECO:0000256" key="3">
    <source>
        <dbReference type="PROSITE-ProRule" id="PRU00339"/>
    </source>
</evidence>
<feature type="repeat" description="TPR" evidence="3">
    <location>
        <begin position="257"/>
        <end position="290"/>
    </location>
</feature>
<evidence type="ECO:0000256" key="5">
    <source>
        <dbReference type="SAM" id="MobiDB-lite"/>
    </source>
</evidence>
<dbReference type="Gene3D" id="1.10.287.110">
    <property type="entry name" value="DnaJ domain"/>
    <property type="match status" value="1"/>
</dbReference>
<dbReference type="Proteomes" id="UP000770661">
    <property type="component" value="Unassembled WGS sequence"/>
</dbReference>
<dbReference type="PANTHER" id="PTHR45188:SF2">
    <property type="entry name" value="DNAJ HOMOLOG SUBFAMILY C MEMBER 7"/>
    <property type="match status" value="1"/>
</dbReference>
<name>A0A8J5D2N6_CHIOP</name>
<evidence type="ECO:0000259" key="6">
    <source>
        <dbReference type="PROSITE" id="PS50076"/>
    </source>
</evidence>
<dbReference type="InterPro" id="IPR019734">
    <property type="entry name" value="TPR_rpt"/>
</dbReference>
<dbReference type="Gene3D" id="1.25.40.10">
    <property type="entry name" value="Tetratricopeptide repeat domain"/>
    <property type="match status" value="1"/>
</dbReference>
<dbReference type="OrthoDB" id="765884at2759"/>
<dbReference type="SMART" id="SM00271">
    <property type="entry name" value="DnaJ"/>
    <property type="match status" value="1"/>
</dbReference>
<feature type="repeat" description="TPR" evidence="3">
    <location>
        <begin position="139"/>
        <end position="172"/>
    </location>
</feature>
<dbReference type="InterPro" id="IPR036869">
    <property type="entry name" value="J_dom_sf"/>
</dbReference>
<feature type="domain" description="J" evidence="6">
    <location>
        <begin position="310"/>
        <end position="380"/>
    </location>
</feature>
<dbReference type="SMART" id="SM00028">
    <property type="entry name" value="TPR"/>
    <property type="match status" value="5"/>
</dbReference>
<dbReference type="Pfam" id="PF00226">
    <property type="entry name" value="DnaJ"/>
    <property type="match status" value="1"/>
</dbReference>
<evidence type="ECO:0000313" key="8">
    <source>
        <dbReference type="Proteomes" id="UP000770661"/>
    </source>
</evidence>
<feature type="coiled-coil region" evidence="4">
    <location>
        <begin position="270"/>
        <end position="309"/>
    </location>
</feature>
<keyword evidence="8" id="KW-1185">Reference proteome</keyword>
<gene>
    <name evidence="7" type="primary">DNAJC7</name>
    <name evidence="7" type="ORF">GWK47_036499</name>
</gene>
<evidence type="ECO:0000256" key="2">
    <source>
        <dbReference type="ARBA" id="ARBA00022803"/>
    </source>
</evidence>
<dbReference type="SUPFAM" id="SSF48695">
    <property type="entry name" value="Multiheme cytochromes"/>
    <property type="match status" value="1"/>
</dbReference>
<dbReference type="SUPFAM" id="SSF46565">
    <property type="entry name" value="Chaperone J-domain"/>
    <property type="match status" value="1"/>
</dbReference>
<feature type="region of interest" description="Disordered" evidence="5">
    <location>
        <begin position="580"/>
        <end position="602"/>
    </location>
</feature>
<dbReference type="EMBL" id="JACEEZ010004382">
    <property type="protein sequence ID" value="KAG0726465.1"/>
    <property type="molecule type" value="Genomic_DNA"/>
</dbReference>
<keyword evidence="2 3" id="KW-0802">TPR repeat</keyword>
<dbReference type="PANTHER" id="PTHR45188">
    <property type="entry name" value="DNAJ PROTEIN P58IPK HOMOLOG"/>
    <property type="match status" value="1"/>
</dbReference>
<protein>
    <submittedName>
        <fullName evidence="7">DnaJ subfamily C member 7</fullName>
    </submittedName>
</protein>
<dbReference type="AlphaFoldDB" id="A0A8J5D2N6"/>
<evidence type="ECO:0000256" key="1">
    <source>
        <dbReference type="ARBA" id="ARBA00022737"/>
    </source>
</evidence>
<keyword evidence="1" id="KW-0677">Repeat</keyword>
<dbReference type="InterPro" id="IPR018253">
    <property type="entry name" value="DnaJ_domain_CS"/>
</dbReference>
<dbReference type="InterPro" id="IPR036280">
    <property type="entry name" value="Multihaem_cyt_sf"/>
</dbReference>
<dbReference type="CDD" id="cd06257">
    <property type="entry name" value="DnaJ"/>
    <property type="match status" value="1"/>
</dbReference>
<feature type="repeat" description="TPR" evidence="3">
    <location>
        <begin position="185"/>
        <end position="218"/>
    </location>
</feature>